<name>A0A100WFU8_MYCCR</name>
<proteinExistence type="predicted"/>
<dbReference type="AlphaFoldDB" id="A0A100WFU8"/>
<protein>
    <submittedName>
        <fullName evidence="1">Uncharacterized protein</fullName>
    </submittedName>
</protein>
<organism evidence="1 2">
    <name type="scientific">Mycolicibacterium canariasense</name>
    <name type="common">Mycobacterium canariasense</name>
    <dbReference type="NCBI Taxonomy" id="228230"/>
    <lineage>
        <taxon>Bacteria</taxon>
        <taxon>Bacillati</taxon>
        <taxon>Actinomycetota</taxon>
        <taxon>Actinomycetes</taxon>
        <taxon>Mycobacteriales</taxon>
        <taxon>Mycobacteriaceae</taxon>
        <taxon>Mycolicibacterium</taxon>
    </lineage>
</organism>
<reference evidence="2" key="1">
    <citation type="journal article" date="2016" name="Genome Announc.">
        <title>Draft Genome Sequences of Five Rapidly Growing Mycobacterium Species, M. thermoresistibile, M. fortuitum subsp. acetamidolyticum, M. canariasense, M. brisbanense, and M. novocastrense.</title>
        <authorList>
            <person name="Katahira K."/>
            <person name="Ogura Y."/>
            <person name="Gotoh Y."/>
            <person name="Hayashi T."/>
        </authorList>
    </citation>
    <scope>NUCLEOTIDE SEQUENCE [LARGE SCALE GENOMIC DNA]</scope>
    <source>
        <strain evidence="2">JCM15298</strain>
    </source>
</reference>
<accession>A0A100WFU8</accession>
<evidence type="ECO:0000313" key="2">
    <source>
        <dbReference type="Proteomes" id="UP000069443"/>
    </source>
</evidence>
<sequence length="165" mass="17089">MASAPAAAPARRRRICESTLLSLSALIGYEPCRCTPGGSVGAGGASTLGVNRLPPFGSIDFSVGATVADEVAGVVVDVVVVVVVVVLEGASLPFDPHAAVRPPNAISAAHPAVRPIRRTTTREAITSVLSEGSHTRCDNEPPTIVTYTSRLRSAATFTESLLWDN</sequence>
<evidence type="ECO:0000313" key="1">
    <source>
        <dbReference type="EMBL" id="GAS97451.1"/>
    </source>
</evidence>
<keyword evidence="2" id="KW-1185">Reference proteome</keyword>
<gene>
    <name evidence="1" type="ORF">RMCC_4417</name>
</gene>
<dbReference type="EMBL" id="BCSY01000072">
    <property type="protein sequence ID" value="GAS97451.1"/>
    <property type="molecule type" value="Genomic_DNA"/>
</dbReference>
<reference evidence="2" key="2">
    <citation type="submission" date="2016-02" db="EMBL/GenBank/DDBJ databases">
        <title>Draft genome sequence of five rapidly growing Mycobacterium species.</title>
        <authorList>
            <person name="Katahira K."/>
            <person name="Gotou Y."/>
            <person name="Iida K."/>
            <person name="Ogura Y."/>
            <person name="Hayashi T."/>
        </authorList>
    </citation>
    <scope>NUCLEOTIDE SEQUENCE [LARGE SCALE GENOMIC DNA]</scope>
    <source>
        <strain evidence="2">JCM15298</strain>
    </source>
</reference>
<dbReference type="Proteomes" id="UP000069443">
    <property type="component" value="Unassembled WGS sequence"/>
</dbReference>
<comment type="caution">
    <text evidence="1">The sequence shown here is derived from an EMBL/GenBank/DDBJ whole genome shotgun (WGS) entry which is preliminary data.</text>
</comment>